<reference evidence="1 2" key="1">
    <citation type="submission" date="2020-11" db="EMBL/GenBank/DDBJ databases">
        <title>A novel isolate from a Black sea contaminated sediment with potential to produce alkanes: Plantactinospora alkalitolerans sp. nov.</title>
        <authorList>
            <person name="Carro L."/>
            <person name="Veyisoglu A."/>
            <person name="Guven K."/>
            <person name="Schumann P."/>
            <person name="Klenk H.-P."/>
            <person name="Sahin N."/>
        </authorList>
    </citation>
    <scope>NUCLEOTIDE SEQUENCE [LARGE SCALE GENOMIC DNA]</scope>
    <source>
        <strain evidence="1 2">S1510</strain>
    </source>
</reference>
<comment type="caution">
    <text evidence="1">The sequence shown here is derived from an EMBL/GenBank/DDBJ whole genome shotgun (WGS) entry which is preliminary data.</text>
</comment>
<dbReference type="Proteomes" id="UP000638560">
    <property type="component" value="Unassembled WGS sequence"/>
</dbReference>
<accession>A0ABS0HAG0</accession>
<keyword evidence="2" id="KW-1185">Reference proteome</keyword>
<name>A0ABS0HAG0_9ACTN</name>
<evidence type="ECO:0000313" key="2">
    <source>
        <dbReference type="Proteomes" id="UP000638560"/>
    </source>
</evidence>
<dbReference type="EMBL" id="JADPUN010000422">
    <property type="protein sequence ID" value="MBF9135271.1"/>
    <property type="molecule type" value="Genomic_DNA"/>
</dbReference>
<protein>
    <submittedName>
        <fullName evidence="1">Uncharacterized protein</fullName>
    </submittedName>
</protein>
<gene>
    <name evidence="1" type="ORF">I0C86_41205</name>
</gene>
<evidence type="ECO:0000313" key="1">
    <source>
        <dbReference type="EMBL" id="MBF9135271.1"/>
    </source>
</evidence>
<sequence length="107" mass="12308">MERDENSTRTEGDVTIERAGADEELVVLWDDGASVTDIMSLCQRFARWHSEPDDDRRRVQAVYVRRGDELIRAWLLTPRVAGNRVRVTVSNEPNDAVHIARGWYDVP</sequence>
<organism evidence="1 2">
    <name type="scientific">Plantactinospora alkalitolerans</name>
    <dbReference type="NCBI Taxonomy" id="2789879"/>
    <lineage>
        <taxon>Bacteria</taxon>
        <taxon>Bacillati</taxon>
        <taxon>Actinomycetota</taxon>
        <taxon>Actinomycetes</taxon>
        <taxon>Micromonosporales</taxon>
        <taxon>Micromonosporaceae</taxon>
        <taxon>Plantactinospora</taxon>
    </lineage>
</organism>
<proteinExistence type="predicted"/>
<dbReference type="RefSeq" id="WP_196206727.1">
    <property type="nucleotide sequence ID" value="NZ_JADPUN010000422.1"/>
</dbReference>